<reference evidence="3" key="1">
    <citation type="submission" date="2021-06" db="EMBL/GenBank/DDBJ databases">
        <authorList>
            <person name="Kallberg Y."/>
            <person name="Tangrot J."/>
            <person name="Rosling A."/>
        </authorList>
    </citation>
    <scope>NUCLEOTIDE SEQUENCE</scope>
    <source>
        <strain evidence="3">UK204</strain>
    </source>
</reference>
<accession>A0A9N9F368</accession>
<dbReference type="OrthoDB" id="1933281at2759"/>
<dbReference type="AlphaFoldDB" id="A0A9N9F368"/>
<sequence>MNSEIRKPTWDTYTARDLEILSDIITLATYTSHTSQSSIEITPISFMSLFRAHDVVLSTRRIDPKTDTTYYQFLLKLPLLPGNNWSDKFENAIRDIGSKTDIEQYNWLLRQSSELSESEYSTESNISSSQLDHSSVENITFDNFIKASENNLSFVLEHKDGNNETSVESSTKFDSQGFNDDDNEKQSHIKRDIFKIEEIGKSEEYTLKDDDSILKKNTWIPITNVDNVKSNPDGFEGVDDNENEDPQEMEELKEKLQIYFKEWRRYTIKIRTFRAKGIRQWKLAINFHQKKLLTNSFNKWTMRYQKQLLKKRILSEKCKEFIMKKYLIKWNHRKQYVSYMEKQAIVIKQRNLLRRYFAIWFSRYFDKLITTSQKYSIIDEGTEETLVQRVFEKWRSRYIHYESLNEMAEDDYNTKLMSNAFLHWKRVNRKRQQIIKEIDLQLKNKYFVEWYSKCLQKWKKLHRQRQLEVKILQEWHSWAAKTRRKRLSIHSEQTNRNLVKLNKRQ</sequence>
<name>A0A9N9F368_9GLOM</name>
<gene>
    <name evidence="3" type="ORF">FCALED_LOCUS3953</name>
</gene>
<evidence type="ECO:0000259" key="2">
    <source>
        <dbReference type="Pfam" id="PF08457"/>
    </source>
</evidence>
<proteinExistence type="predicted"/>
<keyword evidence="4" id="KW-1185">Reference proteome</keyword>
<protein>
    <submittedName>
        <fullName evidence="3">2353_t:CDS:1</fullName>
    </submittedName>
</protein>
<dbReference type="InterPro" id="IPR013665">
    <property type="entry name" value="Sfi1_dom"/>
</dbReference>
<evidence type="ECO:0000313" key="4">
    <source>
        <dbReference type="Proteomes" id="UP000789570"/>
    </source>
</evidence>
<dbReference type="Pfam" id="PF08457">
    <property type="entry name" value="Sfi1"/>
    <property type="match status" value="1"/>
</dbReference>
<feature type="compositionally biased region" description="Polar residues" evidence="1">
    <location>
        <begin position="163"/>
        <end position="178"/>
    </location>
</feature>
<evidence type="ECO:0000256" key="1">
    <source>
        <dbReference type="SAM" id="MobiDB-lite"/>
    </source>
</evidence>
<evidence type="ECO:0000313" key="3">
    <source>
        <dbReference type="EMBL" id="CAG8506070.1"/>
    </source>
</evidence>
<feature type="region of interest" description="Disordered" evidence="1">
    <location>
        <begin position="162"/>
        <end position="184"/>
    </location>
</feature>
<comment type="caution">
    <text evidence="3">The sequence shown here is derived from an EMBL/GenBank/DDBJ whole genome shotgun (WGS) entry which is preliminary data.</text>
</comment>
<organism evidence="3 4">
    <name type="scientific">Funneliformis caledonium</name>
    <dbReference type="NCBI Taxonomy" id="1117310"/>
    <lineage>
        <taxon>Eukaryota</taxon>
        <taxon>Fungi</taxon>
        <taxon>Fungi incertae sedis</taxon>
        <taxon>Mucoromycota</taxon>
        <taxon>Glomeromycotina</taxon>
        <taxon>Glomeromycetes</taxon>
        <taxon>Glomerales</taxon>
        <taxon>Glomeraceae</taxon>
        <taxon>Funneliformis</taxon>
    </lineage>
</organism>
<feature type="domain" description="Sfi1 spindle body" evidence="2">
    <location>
        <begin position="316"/>
        <end position="371"/>
    </location>
</feature>
<dbReference type="Proteomes" id="UP000789570">
    <property type="component" value="Unassembled WGS sequence"/>
</dbReference>
<dbReference type="EMBL" id="CAJVPQ010000731">
    <property type="protein sequence ID" value="CAG8506070.1"/>
    <property type="molecule type" value="Genomic_DNA"/>
</dbReference>